<dbReference type="PROSITE" id="PS01171">
    <property type="entry name" value="RIBOSOMAL_L21E"/>
    <property type="match status" value="1"/>
</dbReference>
<dbReference type="InterPro" id="IPR001147">
    <property type="entry name" value="Ribosomal_eL21"/>
</dbReference>
<organism evidence="4 5">
    <name type="scientific">Cavenderia fasciculata</name>
    <name type="common">Slime mold</name>
    <name type="synonym">Dictyostelium fasciculatum</name>
    <dbReference type="NCBI Taxonomy" id="261658"/>
    <lineage>
        <taxon>Eukaryota</taxon>
        <taxon>Amoebozoa</taxon>
        <taxon>Evosea</taxon>
        <taxon>Eumycetozoa</taxon>
        <taxon>Dictyostelia</taxon>
        <taxon>Acytosteliales</taxon>
        <taxon>Cavenderiaceae</taxon>
        <taxon>Cavenderia</taxon>
    </lineage>
</organism>
<dbReference type="Gene3D" id="6.10.250.3260">
    <property type="match status" value="1"/>
</dbReference>
<evidence type="ECO:0000256" key="1">
    <source>
        <dbReference type="ARBA" id="ARBA00008427"/>
    </source>
</evidence>
<keyword evidence="3" id="KW-0687">Ribonucleoprotein</keyword>
<dbReference type="GO" id="GO:0005840">
    <property type="term" value="C:ribosome"/>
    <property type="evidence" value="ECO:0007669"/>
    <property type="project" value="UniProtKB-KW"/>
</dbReference>
<gene>
    <name evidence="4" type="primary">rpl21</name>
    <name evidence="4" type="ORF">DFA_00225</name>
</gene>
<dbReference type="GO" id="GO:0003735">
    <property type="term" value="F:structural constituent of ribosome"/>
    <property type="evidence" value="ECO:0007669"/>
    <property type="project" value="InterPro"/>
</dbReference>
<dbReference type="FunFam" id="2.30.30.70:FF:000001">
    <property type="entry name" value="60S ribosomal protein L21"/>
    <property type="match status" value="1"/>
</dbReference>
<dbReference type="Gene3D" id="2.30.30.70">
    <property type="entry name" value="Ribosomal protein L21"/>
    <property type="match status" value="1"/>
</dbReference>
<keyword evidence="2 4" id="KW-0689">Ribosomal protein</keyword>
<dbReference type="STRING" id="1054147.F4PXY7"/>
<dbReference type="GO" id="GO:1990904">
    <property type="term" value="C:ribonucleoprotein complex"/>
    <property type="evidence" value="ECO:0007669"/>
    <property type="project" value="UniProtKB-KW"/>
</dbReference>
<evidence type="ECO:0000313" key="4">
    <source>
        <dbReference type="EMBL" id="EGG19647.1"/>
    </source>
</evidence>
<dbReference type="PANTHER" id="PTHR20981">
    <property type="entry name" value="60S RIBOSOMAL PROTEIN L21"/>
    <property type="match status" value="1"/>
</dbReference>
<dbReference type="AlphaFoldDB" id="F4PXY7"/>
<dbReference type="Proteomes" id="UP000007797">
    <property type="component" value="Unassembled WGS sequence"/>
</dbReference>
<evidence type="ECO:0000256" key="3">
    <source>
        <dbReference type="ARBA" id="ARBA00023274"/>
    </source>
</evidence>
<accession>F4PXY7</accession>
<dbReference type="RefSeq" id="XP_004357941.1">
    <property type="nucleotide sequence ID" value="XM_004357884.1"/>
</dbReference>
<dbReference type="KEGG" id="dfa:DFA_00225"/>
<keyword evidence="5" id="KW-1185">Reference proteome</keyword>
<dbReference type="InterPro" id="IPR036948">
    <property type="entry name" value="Ribosomal_eL21_sf"/>
</dbReference>
<comment type="similarity">
    <text evidence="1">Belongs to the eukaryotic ribosomal protein eL21 family.</text>
</comment>
<dbReference type="InterPro" id="IPR018259">
    <property type="entry name" value="Ribosomal_eL21_CS"/>
</dbReference>
<evidence type="ECO:0000313" key="5">
    <source>
        <dbReference type="Proteomes" id="UP000007797"/>
    </source>
</evidence>
<proteinExistence type="inferred from homology"/>
<dbReference type="GeneID" id="14871784"/>
<sequence length="161" mass="17979">MTHSYGLRSGTRSLFARGFRQHGRLNATTYLRTYKVGDIVDIKANGNVQKGMPHKFYHGRTGRVWIVTPRAVGIVVNKRVGPRIIAKKIYIRVDHVKPNNARIVAAERRAAAKAEKKAAKAAGKPLPPKARFPALPTKAFFVNPRDTEVETIAPLKYELLL</sequence>
<dbReference type="EMBL" id="GL883014">
    <property type="protein sequence ID" value="EGG19647.1"/>
    <property type="molecule type" value="Genomic_DNA"/>
</dbReference>
<name>F4PXY7_CACFS</name>
<evidence type="ECO:0000256" key="2">
    <source>
        <dbReference type="ARBA" id="ARBA00022980"/>
    </source>
</evidence>
<dbReference type="SUPFAM" id="SSF50104">
    <property type="entry name" value="Translation proteins SH3-like domain"/>
    <property type="match status" value="1"/>
</dbReference>
<dbReference type="OrthoDB" id="1539250at2759"/>
<dbReference type="GO" id="GO:0006412">
    <property type="term" value="P:translation"/>
    <property type="evidence" value="ECO:0007669"/>
    <property type="project" value="InterPro"/>
</dbReference>
<dbReference type="Pfam" id="PF01157">
    <property type="entry name" value="Ribosomal_L21e"/>
    <property type="match status" value="1"/>
</dbReference>
<protein>
    <submittedName>
        <fullName evidence="4">S60 ribosomal protein L21</fullName>
    </submittedName>
</protein>
<dbReference type="OMA" id="RGTRYML"/>
<dbReference type="InterPro" id="IPR008991">
    <property type="entry name" value="Translation_prot_SH3-like_sf"/>
</dbReference>
<reference evidence="5" key="1">
    <citation type="journal article" date="2011" name="Genome Res.">
        <title>Phylogeny-wide analysis of social amoeba genomes highlights ancient origins for complex intercellular communication.</title>
        <authorList>
            <person name="Heidel A.J."/>
            <person name="Lawal H.M."/>
            <person name="Felder M."/>
            <person name="Schilde C."/>
            <person name="Helps N.R."/>
            <person name="Tunggal B."/>
            <person name="Rivero F."/>
            <person name="John U."/>
            <person name="Schleicher M."/>
            <person name="Eichinger L."/>
            <person name="Platzer M."/>
            <person name="Noegel A.A."/>
            <person name="Schaap P."/>
            <person name="Gloeckner G."/>
        </authorList>
    </citation>
    <scope>NUCLEOTIDE SEQUENCE [LARGE SCALE GENOMIC DNA]</scope>
    <source>
        <strain evidence="5">SH3</strain>
    </source>
</reference>